<dbReference type="Proteomes" id="UP000434639">
    <property type="component" value="Unassembled WGS sequence"/>
</dbReference>
<evidence type="ECO:0000256" key="1">
    <source>
        <dbReference type="ARBA" id="ARBA00004651"/>
    </source>
</evidence>
<dbReference type="GO" id="GO:0005886">
    <property type="term" value="C:plasma membrane"/>
    <property type="evidence" value="ECO:0007669"/>
    <property type="project" value="UniProtKB-SubCell"/>
</dbReference>
<name>A0A7X2V507_9BACI</name>
<gene>
    <name evidence="8" type="ORF">GKZ89_09585</name>
</gene>
<dbReference type="AlphaFoldDB" id="A0A7X2V507"/>
<evidence type="ECO:0000313" key="9">
    <source>
        <dbReference type="Proteomes" id="UP000434639"/>
    </source>
</evidence>
<evidence type="ECO:0000256" key="3">
    <source>
        <dbReference type="ARBA" id="ARBA00022692"/>
    </source>
</evidence>
<keyword evidence="5 6" id="KW-0472">Membrane</keyword>
<keyword evidence="9" id="KW-1185">Reference proteome</keyword>
<evidence type="ECO:0000259" key="7">
    <source>
        <dbReference type="Pfam" id="PF06271"/>
    </source>
</evidence>
<feature type="transmembrane region" description="Helical" evidence="6">
    <location>
        <begin position="117"/>
        <end position="135"/>
    </location>
</feature>
<feature type="transmembrane region" description="Helical" evidence="6">
    <location>
        <begin position="58"/>
        <end position="80"/>
    </location>
</feature>
<keyword evidence="3 6" id="KW-0812">Transmembrane</keyword>
<keyword evidence="2" id="KW-1003">Cell membrane</keyword>
<reference evidence="8 9" key="1">
    <citation type="journal article" date="2017" name="Int. J. Syst. Evol. Microbiol.">
        <title>Bacillus mangrovi sp. nov., isolated from a sediment sample from a mangrove forest.</title>
        <authorList>
            <person name="Gupta V."/>
            <person name="Singh P.K."/>
            <person name="Korpole S."/>
            <person name="Tanuku N.R.S."/>
            <person name="Pinnaka A.K."/>
        </authorList>
    </citation>
    <scope>NUCLEOTIDE SEQUENCE [LARGE SCALE GENOMIC DNA]</scope>
    <source>
        <strain evidence="8 9">KCTC 33872</strain>
    </source>
</reference>
<proteinExistence type="predicted"/>
<dbReference type="PANTHER" id="PTHR36115:SF9">
    <property type="entry name" value="LMO1584 PROTEIN"/>
    <property type="match status" value="1"/>
</dbReference>
<evidence type="ECO:0000256" key="4">
    <source>
        <dbReference type="ARBA" id="ARBA00022989"/>
    </source>
</evidence>
<evidence type="ECO:0000256" key="6">
    <source>
        <dbReference type="SAM" id="Phobius"/>
    </source>
</evidence>
<dbReference type="OrthoDB" id="9793824at2"/>
<dbReference type="PANTHER" id="PTHR36115">
    <property type="entry name" value="PROLINE-RICH ANTIGEN HOMOLOG-RELATED"/>
    <property type="match status" value="1"/>
</dbReference>
<comment type="subcellular location">
    <subcellularLocation>
        <location evidence="1">Cell membrane</location>
        <topology evidence="1">Multi-pass membrane protein</topology>
    </subcellularLocation>
</comment>
<comment type="caution">
    <text evidence="8">The sequence shown here is derived from an EMBL/GenBank/DDBJ whole genome shotgun (WGS) entry which is preliminary data.</text>
</comment>
<protein>
    <recommendedName>
        <fullName evidence="7">RDD domain-containing protein</fullName>
    </recommendedName>
</protein>
<dbReference type="Pfam" id="PF06271">
    <property type="entry name" value="RDD"/>
    <property type="match status" value="1"/>
</dbReference>
<feature type="domain" description="RDD" evidence="7">
    <location>
        <begin position="15"/>
        <end position="148"/>
    </location>
</feature>
<evidence type="ECO:0000256" key="5">
    <source>
        <dbReference type="ARBA" id="ARBA00023136"/>
    </source>
</evidence>
<feature type="transmembrane region" description="Helical" evidence="6">
    <location>
        <begin position="30"/>
        <end position="51"/>
    </location>
</feature>
<evidence type="ECO:0000256" key="2">
    <source>
        <dbReference type="ARBA" id="ARBA00022475"/>
    </source>
</evidence>
<dbReference type="InterPro" id="IPR010432">
    <property type="entry name" value="RDD"/>
</dbReference>
<keyword evidence="4 6" id="KW-1133">Transmembrane helix</keyword>
<dbReference type="EMBL" id="WMIB01000007">
    <property type="protein sequence ID" value="MTH53654.1"/>
    <property type="molecule type" value="Genomic_DNA"/>
</dbReference>
<dbReference type="InterPro" id="IPR051791">
    <property type="entry name" value="Pra-immunoreactive"/>
</dbReference>
<organism evidence="8 9">
    <name type="scientific">Metabacillus mangrovi</name>
    <dbReference type="NCBI Taxonomy" id="1491830"/>
    <lineage>
        <taxon>Bacteria</taxon>
        <taxon>Bacillati</taxon>
        <taxon>Bacillota</taxon>
        <taxon>Bacilli</taxon>
        <taxon>Bacillales</taxon>
        <taxon>Bacillaceae</taxon>
        <taxon>Metabacillus</taxon>
    </lineage>
</organism>
<accession>A0A7X2V507</accession>
<sequence length="170" mass="19112">MGKECVQRMVNQQQYAGFWIRFAAYLIDSFILSFGMGIFVFLFTMSITLLIETGNDAAAIGFMIIMYILITGLSLAYYILMPVTVWQGTIGKKLIGLKIVDADGNKLTIGRSAGRTFSMMISGMTMYIGYIMAGFTDRKQALHDMIAKTYVIQRQSEWQAAPIQENRPLT</sequence>
<evidence type="ECO:0000313" key="8">
    <source>
        <dbReference type="EMBL" id="MTH53654.1"/>
    </source>
</evidence>